<accession>A0ABQ6H3B6</accession>
<proteinExistence type="predicted"/>
<keyword evidence="3" id="KW-1185">Reference proteome</keyword>
<dbReference type="EMBL" id="BSSU01000003">
    <property type="protein sequence ID" value="GLX81250.1"/>
    <property type="molecule type" value="Genomic_DNA"/>
</dbReference>
<dbReference type="Proteomes" id="UP001157133">
    <property type="component" value="Unassembled WGS sequence"/>
</dbReference>
<dbReference type="NCBIfam" id="TIGR00249">
    <property type="entry name" value="sixA"/>
    <property type="match status" value="1"/>
</dbReference>
<dbReference type="InterPro" id="IPR004449">
    <property type="entry name" value="SixA"/>
</dbReference>
<dbReference type="Gene3D" id="3.40.50.1240">
    <property type="entry name" value="Phosphoglycerate mutase-like"/>
    <property type="match status" value="1"/>
</dbReference>
<dbReference type="InterPro" id="IPR029033">
    <property type="entry name" value="His_PPase_superfam"/>
</dbReference>
<dbReference type="PANTHER" id="PTHR20935">
    <property type="entry name" value="PHOSPHOGLYCERATE MUTASE-RELATED"/>
    <property type="match status" value="1"/>
</dbReference>
<dbReference type="SUPFAM" id="SSF53254">
    <property type="entry name" value="Phosphoglycerate mutase-like"/>
    <property type="match status" value="1"/>
</dbReference>
<protein>
    <submittedName>
        <fullName evidence="2">Phosphohistidine phosphatase SixA</fullName>
    </submittedName>
</protein>
<sequence length="158" mass="17389">MQIFIMRHGQAQGYASSDEQRALTEHGQIEVEKMAAYLHCHEITFDVIFQSPFIRALQTADIVATKLGQKDKVKTLTLITPEGDAKGVHDYIDGLLAENTYDNILLVCHMPIVSYLVESLTAGAASPIFQTASIAQIEYNPETSLGELLTLNAPMVSH</sequence>
<dbReference type="InterPro" id="IPR051021">
    <property type="entry name" value="Mito_Ser/Thr_phosphatase"/>
</dbReference>
<name>A0ABQ6H3B6_9GAMM</name>
<dbReference type="Pfam" id="PF00300">
    <property type="entry name" value="His_Phos_1"/>
    <property type="match status" value="1"/>
</dbReference>
<gene>
    <name evidence="2" type="primary">sixA_1</name>
    <name evidence="2" type="ORF">theurythT_07020</name>
</gene>
<keyword evidence="1" id="KW-0378">Hydrolase</keyword>
<organism evidence="2 3">
    <name type="scientific">Thalassotalea eurytherma</name>
    <dbReference type="NCBI Taxonomy" id="1144278"/>
    <lineage>
        <taxon>Bacteria</taxon>
        <taxon>Pseudomonadati</taxon>
        <taxon>Pseudomonadota</taxon>
        <taxon>Gammaproteobacteria</taxon>
        <taxon>Alteromonadales</taxon>
        <taxon>Colwelliaceae</taxon>
        <taxon>Thalassotalea</taxon>
    </lineage>
</organism>
<comment type="caution">
    <text evidence="2">The sequence shown here is derived from an EMBL/GenBank/DDBJ whole genome shotgun (WGS) entry which is preliminary data.</text>
</comment>
<evidence type="ECO:0000313" key="2">
    <source>
        <dbReference type="EMBL" id="GLX81250.1"/>
    </source>
</evidence>
<reference evidence="2 3" key="1">
    <citation type="submission" date="2023-03" db="EMBL/GenBank/DDBJ databases">
        <title>Draft genome sequence of Thalassotalea eurytherma JCM 18482T.</title>
        <authorList>
            <person name="Sawabe T."/>
        </authorList>
    </citation>
    <scope>NUCLEOTIDE SEQUENCE [LARGE SCALE GENOMIC DNA]</scope>
    <source>
        <strain evidence="2 3">JCM 18482</strain>
    </source>
</reference>
<dbReference type="CDD" id="cd07067">
    <property type="entry name" value="HP_PGM_like"/>
    <property type="match status" value="1"/>
</dbReference>
<evidence type="ECO:0000313" key="3">
    <source>
        <dbReference type="Proteomes" id="UP001157133"/>
    </source>
</evidence>
<evidence type="ECO:0000256" key="1">
    <source>
        <dbReference type="ARBA" id="ARBA00022801"/>
    </source>
</evidence>
<dbReference type="InterPro" id="IPR013078">
    <property type="entry name" value="His_Pase_superF_clade-1"/>
</dbReference>
<dbReference type="RefSeq" id="WP_284206572.1">
    <property type="nucleotide sequence ID" value="NZ_BSSU01000003.1"/>
</dbReference>